<proteinExistence type="predicted"/>
<evidence type="ECO:0000313" key="4">
    <source>
        <dbReference type="Proteomes" id="UP000193648"/>
    </source>
</evidence>
<dbReference type="OrthoDB" id="198652at2759"/>
<dbReference type="CDD" id="cd20273">
    <property type="entry name" value="Complex1_LYR_unchar"/>
    <property type="match status" value="1"/>
</dbReference>
<keyword evidence="4" id="KW-1185">Reference proteome</keyword>
<comment type="caution">
    <text evidence="3">The sequence shown here is derived from an EMBL/GenBank/DDBJ whole genome shotgun (WGS) entry which is preliminary data.</text>
</comment>
<dbReference type="Pfam" id="PF20263">
    <property type="entry name" value="LYRM2-like"/>
    <property type="match status" value="1"/>
</dbReference>
<organism evidence="3 4">
    <name type="scientific">Lobosporangium transversale</name>
    <dbReference type="NCBI Taxonomy" id="64571"/>
    <lineage>
        <taxon>Eukaryota</taxon>
        <taxon>Fungi</taxon>
        <taxon>Fungi incertae sedis</taxon>
        <taxon>Mucoromycota</taxon>
        <taxon>Mortierellomycotina</taxon>
        <taxon>Mortierellomycetes</taxon>
        <taxon>Mortierellales</taxon>
        <taxon>Mortierellaceae</taxon>
        <taxon>Lobosporangium</taxon>
    </lineage>
</organism>
<dbReference type="AlphaFoldDB" id="A0A1Y2GTW5"/>
<dbReference type="InterPro" id="IPR046896">
    <property type="entry name" value="Cup1-like_N"/>
</dbReference>
<name>A0A1Y2GTW5_9FUNG</name>
<dbReference type="InParanoid" id="A0A1Y2GTW5"/>
<evidence type="ECO:0000313" key="3">
    <source>
        <dbReference type="EMBL" id="ORZ23680.1"/>
    </source>
</evidence>
<reference evidence="3 4" key="1">
    <citation type="submission" date="2016-07" db="EMBL/GenBank/DDBJ databases">
        <title>Pervasive Adenine N6-methylation of Active Genes in Fungi.</title>
        <authorList>
            <consortium name="DOE Joint Genome Institute"/>
            <person name="Mondo S.J."/>
            <person name="Dannebaum R.O."/>
            <person name="Kuo R.C."/>
            <person name="Labutti K."/>
            <person name="Haridas S."/>
            <person name="Kuo A."/>
            <person name="Salamov A."/>
            <person name="Ahrendt S.R."/>
            <person name="Lipzen A."/>
            <person name="Sullivan W."/>
            <person name="Andreopoulos W.B."/>
            <person name="Clum A."/>
            <person name="Lindquist E."/>
            <person name="Daum C."/>
            <person name="Ramamoorthy G.K."/>
            <person name="Gryganskyi A."/>
            <person name="Culley D."/>
            <person name="Magnuson J.K."/>
            <person name="James T.Y."/>
            <person name="O'Malley M.A."/>
            <person name="Stajich J.E."/>
            <person name="Spatafora J.W."/>
            <person name="Visel A."/>
            <person name="Grigoriev I.V."/>
        </authorList>
    </citation>
    <scope>NUCLEOTIDE SEQUENCE [LARGE SCALE GENOMIC DNA]</scope>
    <source>
        <strain evidence="3 4">NRRL 3116</strain>
    </source>
</reference>
<gene>
    <name evidence="3" type="ORF">BCR41DRAFT_348929</name>
</gene>
<sequence>MPTFAQVPVSFRHMTHRSQVLFLYRHILREGARFFDERASNWVISSVQTAFHRHKHEMDKNRIQKSMSDARKALRLLERANRMDFKSVMRLLRLSYGIQGKERHKLLKPFVDSARMHTLSPEKLSLAICSSSVVSFSSTSSDLLSQHLSHTAQSPQPLHFNNPRTVPPIMVPPLEALIRNVTGKSTDPSLPQPLFKPLHGRREANLRWRFFTKQLKKVIPPLPMEVRGEIERKSRIGLSRFDRERFQDISKTTTDDWIEQEKSIIQTIKLWNNNGKMQKKSRWENERFHPSIGGKPAKPCTMTLRLYRRIWQHLLDQVPVIHSNIKSAEPLDRKKGLPDESDATSKSNKCSFVVSKSPLSYQARYNTGLKLHSKVNRFDKIGLSQGTVPEPTQGRKKISKS</sequence>
<evidence type="ECO:0000259" key="2">
    <source>
        <dbReference type="Pfam" id="PF20263"/>
    </source>
</evidence>
<evidence type="ECO:0000256" key="1">
    <source>
        <dbReference type="SAM" id="MobiDB-lite"/>
    </source>
</evidence>
<dbReference type="GeneID" id="33565229"/>
<dbReference type="EMBL" id="MCFF01000009">
    <property type="protein sequence ID" value="ORZ23680.1"/>
    <property type="molecule type" value="Genomic_DNA"/>
</dbReference>
<dbReference type="Proteomes" id="UP000193648">
    <property type="component" value="Unassembled WGS sequence"/>
</dbReference>
<feature type="region of interest" description="Disordered" evidence="1">
    <location>
        <begin position="381"/>
        <end position="401"/>
    </location>
</feature>
<accession>A0A1Y2GTW5</accession>
<protein>
    <recommendedName>
        <fullName evidence="2">LYR motif-containing protein Cup1-like N-terminal domain-containing protein</fullName>
    </recommendedName>
</protein>
<dbReference type="RefSeq" id="XP_021883494.1">
    <property type="nucleotide sequence ID" value="XM_022023385.1"/>
</dbReference>
<feature type="domain" description="LYR motif-containing protein Cup1-like N-terminal" evidence="2">
    <location>
        <begin position="23"/>
        <end position="107"/>
    </location>
</feature>